<evidence type="ECO:0000313" key="2">
    <source>
        <dbReference type="EMBL" id="TKW14711.1"/>
    </source>
</evidence>
<evidence type="ECO:0000256" key="1">
    <source>
        <dbReference type="SAM" id="SignalP"/>
    </source>
</evidence>
<dbReference type="AlphaFoldDB" id="A0A4U6UF24"/>
<feature type="chain" id="PRO_5020566447" evidence="1">
    <location>
        <begin position="22"/>
        <end position="37"/>
    </location>
</feature>
<reference evidence="2" key="1">
    <citation type="submission" date="2019-03" db="EMBL/GenBank/DDBJ databases">
        <title>WGS assembly of Setaria viridis.</title>
        <authorList>
            <person name="Huang P."/>
            <person name="Jenkins J."/>
            <person name="Grimwood J."/>
            <person name="Barry K."/>
            <person name="Healey A."/>
            <person name="Mamidi S."/>
            <person name="Sreedasyam A."/>
            <person name="Shu S."/>
            <person name="Feldman M."/>
            <person name="Wu J."/>
            <person name="Yu Y."/>
            <person name="Chen C."/>
            <person name="Johnson J."/>
            <person name="Rokhsar D."/>
            <person name="Baxter I."/>
            <person name="Schmutz J."/>
            <person name="Brutnell T."/>
            <person name="Kellogg E."/>
        </authorList>
    </citation>
    <scope>NUCLEOTIDE SEQUENCE [LARGE SCALE GENOMIC DNA]</scope>
</reference>
<gene>
    <name evidence="2" type="ORF">SEVIR_5G183901v2</name>
</gene>
<dbReference type="Proteomes" id="UP000298652">
    <property type="component" value="Chromosome 5"/>
</dbReference>
<keyword evidence="1" id="KW-0732">Signal</keyword>
<keyword evidence="3" id="KW-1185">Reference proteome</keyword>
<name>A0A4U6UF24_SETVI</name>
<sequence>MICIFVMRSLRIFLWHLICNAISFCSEHGKTLDASRI</sequence>
<dbReference type="Gramene" id="TKW14711">
    <property type="protein sequence ID" value="TKW14711"/>
    <property type="gene ID" value="SEVIR_5G183901v2"/>
</dbReference>
<feature type="signal peptide" evidence="1">
    <location>
        <begin position="1"/>
        <end position="21"/>
    </location>
</feature>
<accession>A0A4U6UF24</accession>
<proteinExistence type="predicted"/>
<organism evidence="2 3">
    <name type="scientific">Setaria viridis</name>
    <name type="common">Green bristlegrass</name>
    <name type="synonym">Setaria italica subsp. viridis</name>
    <dbReference type="NCBI Taxonomy" id="4556"/>
    <lineage>
        <taxon>Eukaryota</taxon>
        <taxon>Viridiplantae</taxon>
        <taxon>Streptophyta</taxon>
        <taxon>Embryophyta</taxon>
        <taxon>Tracheophyta</taxon>
        <taxon>Spermatophyta</taxon>
        <taxon>Magnoliopsida</taxon>
        <taxon>Liliopsida</taxon>
        <taxon>Poales</taxon>
        <taxon>Poaceae</taxon>
        <taxon>PACMAD clade</taxon>
        <taxon>Panicoideae</taxon>
        <taxon>Panicodae</taxon>
        <taxon>Paniceae</taxon>
        <taxon>Cenchrinae</taxon>
        <taxon>Setaria</taxon>
    </lineage>
</organism>
<protein>
    <submittedName>
        <fullName evidence="2">Uncharacterized protein</fullName>
    </submittedName>
</protein>
<dbReference type="EMBL" id="CM016556">
    <property type="protein sequence ID" value="TKW14711.1"/>
    <property type="molecule type" value="Genomic_DNA"/>
</dbReference>
<evidence type="ECO:0000313" key="3">
    <source>
        <dbReference type="Proteomes" id="UP000298652"/>
    </source>
</evidence>